<keyword evidence="3" id="KW-1185">Reference proteome</keyword>
<evidence type="ECO:0000313" key="2">
    <source>
        <dbReference type="EMBL" id="QFU96555.1"/>
    </source>
</evidence>
<sequence>MDLGELCQLMDDLSRTTWDTLTEASALGVPHNDVTTTETNLLQLARFAHRPAPGCSLRVRPINQNEETLIGADFEFWLTLPDGGYRGFSIQAKRATQSSRYNGQFCAGAGFPDPPAVQMYGCAVVHTAVVKGLGDDRGPRPLGGVGVRRPLGRSGGRAATRLRGCGPRR</sequence>
<dbReference type="EMBL" id="CP045529">
    <property type="protein sequence ID" value="QFU96555.1"/>
    <property type="molecule type" value="Genomic_DNA"/>
</dbReference>
<proteinExistence type="predicted"/>
<evidence type="ECO:0000256" key="1">
    <source>
        <dbReference type="SAM" id="MobiDB-lite"/>
    </source>
</evidence>
<feature type="region of interest" description="Disordered" evidence="1">
    <location>
        <begin position="140"/>
        <end position="169"/>
    </location>
</feature>
<reference evidence="2 3" key="1">
    <citation type="submission" date="2019-10" db="EMBL/GenBank/DDBJ databases">
        <title>Genome sequence of Luteimicrobium xylanilyticum HY-24.</title>
        <authorList>
            <person name="Kim D.Y."/>
            <person name="Park H.-Y."/>
        </authorList>
    </citation>
    <scope>NUCLEOTIDE SEQUENCE [LARGE SCALE GENOMIC DNA]</scope>
    <source>
        <strain evidence="2 3">HY-24</strain>
    </source>
</reference>
<dbReference type="Proteomes" id="UP000326702">
    <property type="component" value="Chromosome"/>
</dbReference>
<organism evidence="2 3">
    <name type="scientific">Luteimicrobium xylanilyticum</name>
    <dbReference type="NCBI Taxonomy" id="1133546"/>
    <lineage>
        <taxon>Bacteria</taxon>
        <taxon>Bacillati</taxon>
        <taxon>Actinomycetota</taxon>
        <taxon>Actinomycetes</taxon>
        <taxon>Micrococcales</taxon>
        <taxon>Luteimicrobium</taxon>
    </lineage>
</organism>
<protein>
    <submittedName>
        <fullName evidence="2">Uncharacterized protein</fullName>
    </submittedName>
</protein>
<name>A0A5P9Q806_9MICO</name>
<dbReference type="KEGG" id="lxl:KDY119_00039"/>
<accession>A0A5P9Q806</accession>
<evidence type="ECO:0000313" key="3">
    <source>
        <dbReference type="Proteomes" id="UP000326702"/>
    </source>
</evidence>
<dbReference type="AlphaFoldDB" id="A0A5P9Q806"/>
<gene>
    <name evidence="2" type="ORF">KDY119_00039</name>
</gene>